<evidence type="ECO:0000313" key="4">
    <source>
        <dbReference type="Proteomes" id="UP000195667"/>
    </source>
</evidence>
<reference evidence="4" key="1">
    <citation type="submission" date="2017-02" db="EMBL/GenBank/DDBJ databases">
        <authorList>
            <person name="Daims H."/>
        </authorList>
    </citation>
    <scope>NUCLEOTIDE SEQUENCE [LARGE SCALE GENOMIC DNA]</scope>
</reference>
<keyword evidence="1" id="KW-0732">Signal</keyword>
<dbReference type="OrthoDB" id="5772157at2"/>
<dbReference type="EMBL" id="FUKI01000170">
    <property type="protein sequence ID" value="SJM96491.1"/>
    <property type="molecule type" value="Genomic_DNA"/>
</dbReference>
<protein>
    <recommendedName>
        <fullName evidence="2">PepSY domain-containing protein</fullName>
    </recommendedName>
</protein>
<keyword evidence="4" id="KW-1185">Reference proteome</keyword>
<dbReference type="AlphaFoldDB" id="A0A1R4HKD1"/>
<dbReference type="Proteomes" id="UP000195667">
    <property type="component" value="Unassembled WGS sequence"/>
</dbReference>
<evidence type="ECO:0000313" key="3">
    <source>
        <dbReference type="EMBL" id="SJM96491.1"/>
    </source>
</evidence>
<dbReference type="Pfam" id="PF03413">
    <property type="entry name" value="PepSY"/>
    <property type="match status" value="1"/>
</dbReference>
<feature type="domain" description="PepSY" evidence="2">
    <location>
        <begin position="31"/>
        <end position="87"/>
    </location>
</feature>
<evidence type="ECO:0000256" key="1">
    <source>
        <dbReference type="SAM" id="SignalP"/>
    </source>
</evidence>
<name>A0A1R4HKD1_9GAMM</name>
<accession>A0A1R4HKD1</accession>
<feature type="signal peptide" evidence="1">
    <location>
        <begin position="1"/>
        <end position="21"/>
    </location>
</feature>
<evidence type="ECO:0000259" key="2">
    <source>
        <dbReference type="Pfam" id="PF03413"/>
    </source>
</evidence>
<feature type="chain" id="PRO_5012819958" description="PepSY domain-containing protein" evidence="1">
    <location>
        <begin position="22"/>
        <end position="87"/>
    </location>
</feature>
<sequence length="87" mass="9419">MMKSAIKIVGLFFLTAALCLAEQNTAISTRVSLDQATRQVFSLTKNTVLGAATETIDSKEVHIIKVLDTNGWITFYKIDAATGVIIS</sequence>
<organism evidence="3 4">
    <name type="scientific">Crenothrix polyspora</name>
    <dbReference type="NCBI Taxonomy" id="360316"/>
    <lineage>
        <taxon>Bacteria</taxon>
        <taxon>Pseudomonadati</taxon>
        <taxon>Pseudomonadota</taxon>
        <taxon>Gammaproteobacteria</taxon>
        <taxon>Methylococcales</taxon>
        <taxon>Crenotrichaceae</taxon>
        <taxon>Crenothrix</taxon>
    </lineage>
</organism>
<dbReference type="InterPro" id="IPR025711">
    <property type="entry name" value="PepSY"/>
</dbReference>
<gene>
    <name evidence="3" type="ORF">CRENPOLYSF1_90095</name>
</gene>
<proteinExistence type="predicted"/>
<dbReference type="RefSeq" id="WP_140396897.1">
    <property type="nucleotide sequence ID" value="NZ_FUKI01000170.1"/>
</dbReference>